<dbReference type="Proteomes" id="UP000262320">
    <property type="component" value="Segment"/>
</dbReference>
<gene>
    <name evidence="3" type="ORF">crAss001_68</name>
</gene>
<organismHost>
    <name type="scientific">Bacteroides intestinalis</name>
    <dbReference type="NCBI Taxonomy" id="329854"/>
</organismHost>
<keyword evidence="4" id="KW-1185">Reference proteome</keyword>
<evidence type="ECO:0000259" key="2">
    <source>
        <dbReference type="Pfam" id="PF00692"/>
    </source>
</evidence>
<evidence type="ECO:0000256" key="1">
    <source>
        <dbReference type="ARBA" id="ARBA00022801"/>
    </source>
</evidence>
<dbReference type="Gene3D" id="2.70.40.10">
    <property type="match status" value="1"/>
</dbReference>
<protein>
    <submittedName>
        <fullName evidence="3">dUTP diphosphatase</fullName>
    </submittedName>
</protein>
<evidence type="ECO:0000313" key="3">
    <source>
        <dbReference type="EMBL" id="AXQ62711.1"/>
    </source>
</evidence>
<dbReference type="Pfam" id="PF00692">
    <property type="entry name" value="dUTPase"/>
    <property type="match status" value="1"/>
</dbReference>
<accession>A0A385DTJ8</accession>
<dbReference type="InterPro" id="IPR029054">
    <property type="entry name" value="dUTPase-like"/>
</dbReference>
<dbReference type="CDD" id="cd07557">
    <property type="entry name" value="trimeric_dUTPase"/>
    <property type="match status" value="1"/>
</dbReference>
<dbReference type="InterPro" id="IPR036157">
    <property type="entry name" value="dUTPase-like_sf"/>
</dbReference>
<keyword evidence="1" id="KW-0378">Hydrolase</keyword>
<evidence type="ECO:0000313" key="4">
    <source>
        <dbReference type="Proteomes" id="UP000262320"/>
    </source>
</evidence>
<dbReference type="GO" id="GO:0016787">
    <property type="term" value="F:hydrolase activity"/>
    <property type="evidence" value="ECO:0007669"/>
    <property type="project" value="UniProtKB-KW"/>
</dbReference>
<organism evidence="3 4">
    <name type="scientific">Bacteroides phage crAss001</name>
    <name type="common">Bacteroides phage PhiCrAss001</name>
    <dbReference type="NCBI Taxonomy" id="2301731"/>
    <lineage>
        <taxon>Viruses</taxon>
        <taxon>Duplodnaviria</taxon>
        <taxon>Heunggongvirae</taxon>
        <taxon>Uroviricota</taxon>
        <taxon>Caudoviricetes</taxon>
        <taxon>Crassvirales</taxon>
        <taxon>Steigviridae</taxon>
        <taxon>Asinivirinae</taxon>
        <taxon>Kehishuvirus</taxon>
        <taxon>Kehishuvirus primarius</taxon>
    </lineage>
</organism>
<sequence>MKIKVKEITKGCFPVRTGEDKSDCFDLCLAEDVTLKKGEVYVAKLGIATELPKGMVAKIYSRSSAPSKLGVTIANGLGFIDTIYNGDTDEWRAPLYAFKAVTIPKGTRVCQFEVKLSQFATVWQKLKWLLSSKPLLEPVDFLGNEGRGGIGSSGF</sequence>
<feature type="domain" description="dUTPase-like" evidence="2">
    <location>
        <begin position="21"/>
        <end position="112"/>
    </location>
</feature>
<dbReference type="InterPro" id="IPR033704">
    <property type="entry name" value="dUTPase_trimeric"/>
</dbReference>
<dbReference type="EMBL" id="MH675552">
    <property type="protein sequence ID" value="AXQ62711.1"/>
    <property type="molecule type" value="Genomic_DNA"/>
</dbReference>
<proteinExistence type="predicted"/>
<dbReference type="SUPFAM" id="SSF51283">
    <property type="entry name" value="dUTPase-like"/>
    <property type="match status" value="1"/>
</dbReference>
<reference evidence="3 4" key="1">
    <citation type="submission" date="2018-07" db="EMBL/GenBank/DDBJ databases">
        <title>PhiCrAss001, a member of the most abundant bacteriophage family in the human gut, infects Bacteroides.</title>
        <authorList>
            <person name="Shkoporov A.N."/>
            <person name="Khokhlova E.V."/>
            <person name="Fitzgerald C.B."/>
            <person name="Stockdale S.R."/>
            <person name="Draper L.A."/>
            <person name="Ross R.P."/>
            <person name="Hill C."/>
        </authorList>
    </citation>
    <scope>NUCLEOTIDE SEQUENCE [LARGE SCALE GENOMIC DNA]</scope>
    <source>
        <strain evidence="4">crAss001</strain>
    </source>
</reference>
<name>A0A385DTJ8_BPCA1</name>